<dbReference type="EMBL" id="JBHSGK010000003">
    <property type="protein sequence ID" value="MFC4735437.1"/>
    <property type="molecule type" value="Genomic_DNA"/>
</dbReference>
<keyword evidence="3 6" id="KW-0812">Transmembrane</keyword>
<feature type="transmembrane region" description="Helical" evidence="6">
    <location>
        <begin position="33"/>
        <end position="52"/>
    </location>
</feature>
<evidence type="ECO:0000256" key="5">
    <source>
        <dbReference type="ARBA" id="ARBA00023136"/>
    </source>
</evidence>
<proteinExistence type="predicted"/>
<evidence type="ECO:0000256" key="2">
    <source>
        <dbReference type="ARBA" id="ARBA00022475"/>
    </source>
</evidence>
<keyword evidence="8" id="KW-1185">Reference proteome</keyword>
<comment type="subcellular location">
    <subcellularLocation>
        <location evidence="1">Cell membrane</location>
        <topology evidence="1">Multi-pass membrane protein</topology>
    </subcellularLocation>
</comment>
<evidence type="ECO:0000256" key="1">
    <source>
        <dbReference type="ARBA" id="ARBA00004651"/>
    </source>
</evidence>
<protein>
    <submittedName>
        <fullName evidence="7">CidA/LrgA family protein</fullName>
    </submittedName>
</protein>
<dbReference type="InterPro" id="IPR005538">
    <property type="entry name" value="LrgA/CidA"/>
</dbReference>
<feature type="transmembrane region" description="Helical" evidence="6">
    <location>
        <begin position="94"/>
        <end position="115"/>
    </location>
</feature>
<keyword evidence="4 6" id="KW-1133">Transmembrane helix</keyword>
<organism evidence="7 8">
    <name type="scientific">Bacillus daqingensis</name>
    <dbReference type="NCBI Taxonomy" id="872396"/>
    <lineage>
        <taxon>Bacteria</taxon>
        <taxon>Bacillati</taxon>
        <taxon>Bacillota</taxon>
        <taxon>Bacilli</taxon>
        <taxon>Bacillales</taxon>
        <taxon>Bacillaceae</taxon>
        <taxon>Bacillus</taxon>
    </lineage>
</organism>
<reference evidence="8" key="1">
    <citation type="journal article" date="2019" name="Int. J. Syst. Evol. Microbiol.">
        <title>The Global Catalogue of Microorganisms (GCM) 10K type strain sequencing project: providing services to taxonomists for standard genome sequencing and annotation.</title>
        <authorList>
            <consortium name="The Broad Institute Genomics Platform"/>
            <consortium name="The Broad Institute Genome Sequencing Center for Infectious Disease"/>
            <person name="Wu L."/>
            <person name="Ma J."/>
        </authorList>
    </citation>
    <scope>NUCLEOTIDE SEQUENCE [LARGE SCALE GENOMIC DNA]</scope>
    <source>
        <strain evidence="8">JCM 12165</strain>
    </source>
</reference>
<dbReference type="Pfam" id="PF03788">
    <property type="entry name" value="LrgA"/>
    <property type="match status" value="1"/>
</dbReference>
<dbReference type="PANTHER" id="PTHR33931">
    <property type="entry name" value="HOLIN-LIKE PROTEIN CIDA-RELATED"/>
    <property type="match status" value="1"/>
</dbReference>
<evidence type="ECO:0000256" key="3">
    <source>
        <dbReference type="ARBA" id="ARBA00022692"/>
    </source>
</evidence>
<evidence type="ECO:0000313" key="7">
    <source>
        <dbReference type="EMBL" id="MFC4735437.1"/>
    </source>
</evidence>
<sequence>MLQYAGRLVLQIGFLFIIYQSAVWLVQLTALPIPANVAGMVILMLLLFSGLLPEAYVQLGASAMLRYLGLLFVPFCVAAVLGPAANGLVSLDQLIILTVTTVAGIAAGGLVFQYLERGSQK</sequence>
<evidence type="ECO:0000256" key="4">
    <source>
        <dbReference type="ARBA" id="ARBA00022989"/>
    </source>
</evidence>
<evidence type="ECO:0000256" key="6">
    <source>
        <dbReference type="SAM" id="Phobius"/>
    </source>
</evidence>
<accession>A0ABV9NQF0</accession>
<comment type="caution">
    <text evidence="7">The sequence shown here is derived from an EMBL/GenBank/DDBJ whole genome shotgun (WGS) entry which is preliminary data.</text>
</comment>
<keyword evidence="2" id="KW-1003">Cell membrane</keyword>
<feature type="transmembrane region" description="Helical" evidence="6">
    <location>
        <begin position="64"/>
        <end position="82"/>
    </location>
</feature>
<evidence type="ECO:0000313" key="8">
    <source>
        <dbReference type="Proteomes" id="UP001595896"/>
    </source>
</evidence>
<dbReference type="Proteomes" id="UP001595896">
    <property type="component" value="Unassembled WGS sequence"/>
</dbReference>
<dbReference type="RefSeq" id="WP_377908061.1">
    <property type="nucleotide sequence ID" value="NZ_JBHSGK010000003.1"/>
</dbReference>
<feature type="transmembrane region" description="Helical" evidence="6">
    <location>
        <begin position="7"/>
        <end position="27"/>
    </location>
</feature>
<dbReference type="PANTHER" id="PTHR33931:SF2">
    <property type="entry name" value="HOLIN-LIKE PROTEIN CIDA"/>
    <property type="match status" value="1"/>
</dbReference>
<keyword evidence="5 6" id="KW-0472">Membrane</keyword>
<gene>
    <name evidence="7" type="ORF">ACFO4L_02455</name>
</gene>
<name>A0ABV9NQF0_9BACI</name>